<protein>
    <submittedName>
        <fullName evidence="3">Tyrosine-type recombinase/integrase</fullName>
    </submittedName>
</protein>
<dbReference type="AlphaFoldDB" id="A0A7H8ND67"/>
<evidence type="ECO:0000259" key="2">
    <source>
        <dbReference type="PROSITE" id="PS51898"/>
    </source>
</evidence>
<evidence type="ECO:0000313" key="4">
    <source>
        <dbReference type="Proteomes" id="UP000509303"/>
    </source>
</evidence>
<reference evidence="3 4" key="1">
    <citation type="submission" date="2020-06" db="EMBL/GenBank/DDBJ databases">
        <title>Genome mining for natural products.</title>
        <authorList>
            <person name="Zhang B."/>
            <person name="Shi J."/>
            <person name="Ge H."/>
        </authorList>
    </citation>
    <scope>NUCLEOTIDE SEQUENCE [LARGE SCALE GENOMIC DNA]</scope>
    <source>
        <strain evidence="3 4">NA00687</strain>
    </source>
</reference>
<dbReference type="EMBL" id="CP054929">
    <property type="protein sequence ID" value="QKW52427.1"/>
    <property type="molecule type" value="Genomic_DNA"/>
</dbReference>
<name>A0A7H8ND67_9ACTN</name>
<dbReference type="Gene3D" id="1.10.443.10">
    <property type="entry name" value="Intergrase catalytic core"/>
    <property type="match status" value="1"/>
</dbReference>
<evidence type="ECO:0000256" key="1">
    <source>
        <dbReference type="ARBA" id="ARBA00023172"/>
    </source>
</evidence>
<proteinExistence type="predicted"/>
<dbReference type="PANTHER" id="PTHR30349">
    <property type="entry name" value="PHAGE INTEGRASE-RELATED"/>
    <property type="match status" value="1"/>
</dbReference>
<dbReference type="GO" id="GO:0003677">
    <property type="term" value="F:DNA binding"/>
    <property type="evidence" value="ECO:0007669"/>
    <property type="project" value="InterPro"/>
</dbReference>
<feature type="domain" description="Tyr recombinase" evidence="2">
    <location>
        <begin position="254"/>
        <end position="478"/>
    </location>
</feature>
<dbReference type="InterPro" id="IPR002104">
    <property type="entry name" value="Integrase_catalytic"/>
</dbReference>
<gene>
    <name evidence="3" type="ORF">HUT08_26085</name>
</gene>
<sequence length="490" mass="54692">MSDTTDGAERRPRGSARPGYSLDVKLWKITKTGRKTRPYRLRWVVGGRVHGDTFTTFGLAESRRSELWQAMKRGDAFSVETGQPESEVRAAEEAAATQAPVRWFEFCREYVAGRWPASAAKSREGMADSLAAVALAMVQRGDGLPPDEELRLALRWGVVPASREAEVPVGLKAAYDWLSTSDRPVTDLLKPEVFRDVQYRLSFRLDGKPAAGDTYRRRRRALNTALEHAVDAGLLATNPLQRVRGKRLGVNDRVDPRVLVNAVQGRQLLTAVSYVGSWHRKRGRRLVAFYAVMYYAALRPAEAVGLRLADCELPDPPEDGTPPPWGVLTLQETRPVAGKQWTDSGERHDRRGLKAREVTEDRPVPIPPVLVAILRRHISEHGTAKDGRLFSNERGDVVGTSSYWRVWEEAREFALPPDRAASPLAGRPYDLRHTCITRWLNAGVPIAEVARRVGNSPEVIHRRYHGCIDGHEQAANDKIAKSLEEEGDTA</sequence>
<dbReference type="RefSeq" id="WP_176164131.1">
    <property type="nucleotide sequence ID" value="NZ_CP054929.1"/>
</dbReference>
<dbReference type="PROSITE" id="PS51898">
    <property type="entry name" value="TYR_RECOMBINASE"/>
    <property type="match status" value="1"/>
</dbReference>
<dbReference type="InterPro" id="IPR050090">
    <property type="entry name" value="Tyrosine_recombinase_XerCD"/>
</dbReference>
<dbReference type="GO" id="GO:0015074">
    <property type="term" value="P:DNA integration"/>
    <property type="evidence" value="ECO:0007669"/>
    <property type="project" value="InterPro"/>
</dbReference>
<dbReference type="GO" id="GO:0006310">
    <property type="term" value="P:DNA recombination"/>
    <property type="evidence" value="ECO:0007669"/>
    <property type="project" value="UniProtKB-KW"/>
</dbReference>
<dbReference type="InterPro" id="IPR011010">
    <property type="entry name" value="DNA_brk_join_enz"/>
</dbReference>
<accession>A0A7H8ND67</accession>
<evidence type="ECO:0000313" key="3">
    <source>
        <dbReference type="EMBL" id="QKW52427.1"/>
    </source>
</evidence>
<dbReference type="InterPro" id="IPR013762">
    <property type="entry name" value="Integrase-like_cat_sf"/>
</dbReference>
<keyword evidence="1" id="KW-0233">DNA recombination</keyword>
<dbReference type="SUPFAM" id="SSF56349">
    <property type="entry name" value="DNA breaking-rejoining enzymes"/>
    <property type="match status" value="1"/>
</dbReference>
<keyword evidence="4" id="KW-1185">Reference proteome</keyword>
<dbReference type="Proteomes" id="UP000509303">
    <property type="component" value="Chromosome"/>
</dbReference>
<organism evidence="3 4">
    <name type="scientific">Streptomyces buecherae</name>
    <dbReference type="NCBI Taxonomy" id="2763006"/>
    <lineage>
        <taxon>Bacteria</taxon>
        <taxon>Bacillati</taxon>
        <taxon>Actinomycetota</taxon>
        <taxon>Actinomycetes</taxon>
        <taxon>Kitasatosporales</taxon>
        <taxon>Streptomycetaceae</taxon>
        <taxon>Streptomyces</taxon>
    </lineage>
</organism>
<dbReference type="PANTHER" id="PTHR30349:SF64">
    <property type="entry name" value="PROPHAGE INTEGRASE INTD-RELATED"/>
    <property type="match status" value="1"/>
</dbReference>